<feature type="transmembrane region" description="Helical" evidence="1">
    <location>
        <begin position="45"/>
        <end position="63"/>
    </location>
</feature>
<feature type="transmembrane region" description="Helical" evidence="1">
    <location>
        <begin position="21"/>
        <end position="39"/>
    </location>
</feature>
<accession>A0ABT0VI31</accession>
<keyword evidence="1" id="KW-0472">Membrane</keyword>
<keyword evidence="1" id="KW-0812">Transmembrane</keyword>
<name>A0ABT0VI31_9LACO</name>
<evidence type="ECO:0000313" key="2">
    <source>
        <dbReference type="EMBL" id="MCM2437492.1"/>
    </source>
</evidence>
<keyword evidence="1" id="KW-1133">Transmembrane helix</keyword>
<gene>
    <name evidence="2" type="ORF">KAK10_06175</name>
</gene>
<reference evidence="2" key="1">
    <citation type="submission" date="2021-04" db="EMBL/GenBank/DDBJ databases">
        <title>Taxonomic assessment of Weissella genus.</title>
        <authorList>
            <person name="Fanelli F."/>
            <person name="Chieffi D."/>
            <person name="Dell'Aquila A."/>
            <person name="Gyu-Sung C."/>
            <person name="Franz C.M.A.P."/>
            <person name="Fusco V."/>
        </authorList>
    </citation>
    <scope>NUCLEOTIDE SEQUENCE</scope>
    <source>
        <strain evidence="2">LMG 25373</strain>
    </source>
</reference>
<protein>
    <submittedName>
        <fullName evidence="2">Uncharacterized protein</fullName>
    </submittedName>
</protein>
<proteinExistence type="predicted"/>
<keyword evidence="3" id="KW-1185">Reference proteome</keyword>
<sequence>MKFNDYWKKSALQQYSKFFRGLYLLFWPVLLVILITVMTGLFNHVIALVATIYVAIFMLTFFIESMHKFVKTSYEHKQNKANQHKY</sequence>
<organism evidence="2 3">
    <name type="scientific">Periweissella beninensis</name>
    <dbReference type="NCBI Taxonomy" id="504936"/>
    <lineage>
        <taxon>Bacteria</taxon>
        <taxon>Bacillati</taxon>
        <taxon>Bacillota</taxon>
        <taxon>Bacilli</taxon>
        <taxon>Lactobacillales</taxon>
        <taxon>Lactobacillaceae</taxon>
        <taxon>Periweissella</taxon>
    </lineage>
</organism>
<dbReference type="EMBL" id="JAGMVS010000064">
    <property type="protein sequence ID" value="MCM2437492.1"/>
    <property type="molecule type" value="Genomic_DNA"/>
</dbReference>
<evidence type="ECO:0000313" key="3">
    <source>
        <dbReference type="Proteomes" id="UP001057481"/>
    </source>
</evidence>
<evidence type="ECO:0000256" key="1">
    <source>
        <dbReference type="SAM" id="Phobius"/>
    </source>
</evidence>
<dbReference type="Proteomes" id="UP001057481">
    <property type="component" value="Unassembled WGS sequence"/>
</dbReference>
<comment type="caution">
    <text evidence="2">The sequence shown here is derived from an EMBL/GenBank/DDBJ whole genome shotgun (WGS) entry which is preliminary data.</text>
</comment>